<feature type="transmembrane region" description="Helical" evidence="10">
    <location>
        <begin position="132"/>
        <end position="156"/>
    </location>
</feature>
<feature type="transmembrane region" description="Helical" evidence="10">
    <location>
        <begin position="198"/>
        <end position="215"/>
    </location>
</feature>
<name>A0A5N6ZCP6_9EURO</name>
<feature type="transmembrane region" description="Helical" evidence="10">
    <location>
        <begin position="363"/>
        <end position="381"/>
    </location>
</feature>
<keyword evidence="5 10" id="KW-0812">Transmembrane</keyword>
<evidence type="ECO:0000313" key="12">
    <source>
        <dbReference type="Proteomes" id="UP000327118"/>
    </source>
</evidence>
<feature type="transmembrane region" description="Helical" evidence="10">
    <location>
        <begin position="323"/>
        <end position="342"/>
    </location>
</feature>
<dbReference type="InterPro" id="IPR026030">
    <property type="entry name" value="Pur-cyt_permease_Fcy2/21/22"/>
</dbReference>
<accession>A0A5N6ZCP6</accession>
<organism evidence="11 12">
    <name type="scientific">Aspergillus coremiiformis</name>
    <dbReference type="NCBI Taxonomy" id="138285"/>
    <lineage>
        <taxon>Eukaryota</taxon>
        <taxon>Fungi</taxon>
        <taxon>Dikarya</taxon>
        <taxon>Ascomycota</taxon>
        <taxon>Pezizomycotina</taxon>
        <taxon>Eurotiomycetes</taxon>
        <taxon>Eurotiomycetidae</taxon>
        <taxon>Eurotiales</taxon>
        <taxon>Aspergillaceae</taxon>
        <taxon>Aspergillus</taxon>
        <taxon>Aspergillus subgen. Circumdati</taxon>
    </lineage>
</organism>
<evidence type="ECO:0000256" key="3">
    <source>
        <dbReference type="ARBA" id="ARBA00022448"/>
    </source>
</evidence>
<feature type="transmembrane region" description="Helical" evidence="10">
    <location>
        <begin position="93"/>
        <end position="112"/>
    </location>
</feature>
<keyword evidence="6 10" id="KW-1133">Transmembrane helix</keyword>
<sequence>MADHMVDEEKGESHPSSPSSTNRFNQFNDRVNSIRVLESRGIERVPESERIQITPAGYMQMTLLWFSTNMTANNIAVGMLGPQHYSLGFTDSALCATFGALLGSAGAAYMSTFGPASGNRTMVVARYFMGYYPSKICCLLNIVIMLGYGMIDCLVGGQVLSAVGNGRVSIVGGTIIVAVITCVVVVFGMSVFQKYERWAWAPQLVAMFVLVGSAGPQFDTSITSRGDSRTIAGNRLSFFSLCLSSAVSWAPAAADFYVYYPPSIYKWATFLMTLTGMGLALVFANLVGIGLGSGAFSNNSWAKAYATSSGALILAGYEGLGGFGRFLGIIVSLGLIANNIPGTYSATLGFQIMGRYLARLPRWFLSCVGVIIYTVCALAGRNHLYDVFENFLALMGYWVTIYLIIALEEQCIFRRTRGFDWEAWADPTKLPLGLAALVAFLVGWAGAILSMCQIWYVGPIAQLVGDAGTDLGIWVGVGWAMIVYPPLRFLELKMFSR</sequence>
<comment type="subcellular location">
    <subcellularLocation>
        <location evidence="1">Membrane</location>
        <topology evidence="1">Multi-pass membrane protein</topology>
    </subcellularLocation>
</comment>
<comment type="similarity">
    <text evidence="2 8">Belongs to the purine-cytosine permease (2.A.39) family.</text>
</comment>
<evidence type="ECO:0000256" key="4">
    <source>
        <dbReference type="ARBA" id="ARBA00022553"/>
    </source>
</evidence>
<evidence type="ECO:0000256" key="1">
    <source>
        <dbReference type="ARBA" id="ARBA00004141"/>
    </source>
</evidence>
<feature type="transmembrane region" description="Helical" evidence="10">
    <location>
        <begin position="471"/>
        <end position="490"/>
    </location>
</feature>
<evidence type="ECO:0000256" key="8">
    <source>
        <dbReference type="PIRNR" id="PIRNR002744"/>
    </source>
</evidence>
<dbReference type="AlphaFoldDB" id="A0A5N6ZCP6"/>
<keyword evidence="4" id="KW-0597">Phosphoprotein</keyword>
<keyword evidence="7 8" id="KW-0472">Membrane</keyword>
<feature type="transmembrane region" description="Helical" evidence="10">
    <location>
        <begin position="236"/>
        <end position="258"/>
    </location>
</feature>
<gene>
    <name evidence="11" type="ORF">BDV28DRAFT_163055</name>
</gene>
<feature type="transmembrane region" description="Helical" evidence="10">
    <location>
        <begin position="264"/>
        <end position="288"/>
    </location>
</feature>
<dbReference type="EMBL" id="ML739052">
    <property type="protein sequence ID" value="KAE8355422.1"/>
    <property type="molecule type" value="Genomic_DNA"/>
</dbReference>
<evidence type="ECO:0000313" key="11">
    <source>
        <dbReference type="EMBL" id="KAE8355422.1"/>
    </source>
</evidence>
<dbReference type="Gene3D" id="1.10.4160.10">
    <property type="entry name" value="Hydantoin permease"/>
    <property type="match status" value="1"/>
</dbReference>
<dbReference type="OrthoDB" id="2116389at2759"/>
<reference evidence="12" key="1">
    <citation type="submission" date="2019-04" db="EMBL/GenBank/DDBJ databases">
        <title>Friends and foes A comparative genomics studyof 23 Aspergillus species from section Flavi.</title>
        <authorList>
            <consortium name="DOE Joint Genome Institute"/>
            <person name="Kjaerbolling I."/>
            <person name="Vesth T."/>
            <person name="Frisvad J.C."/>
            <person name="Nybo J.L."/>
            <person name="Theobald S."/>
            <person name="Kildgaard S."/>
            <person name="Isbrandt T."/>
            <person name="Kuo A."/>
            <person name="Sato A."/>
            <person name="Lyhne E.K."/>
            <person name="Kogle M.E."/>
            <person name="Wiebenga A."/>
            <person name="Kun R.S."/>
            <person name="Lubbers R.J."/>
            <person name="Makela M.R."/>
            <person name="Barry K."/>
            <person name="Chovatia M."/>
            <person name="Clum A."/>
            <person name="Daum C."/>
            <person name="Haridas S."/>
            <person name="He G."/>
            <person name="LaButti K."/>
            <person name="Lipzen A."/>
            <person name="Mondo S."/>
            <person name="Riley R."/>
            <person name="Salamov A."/>
            <person name="Simmons B.A."/>
            <person name="Magnuson J.K."/>
            <person name="Henrissat B."/>
            <person name="Mortensen U.H."/>
            <person name="Larsen T.O."/>
            <person name="Devries R.P."/>
            <person name="Grigoriev I.V."/>
            <person name="Machida M."/>
            <person name="Baker S.E."/>
            <person name="Andersen M.R."/>
        </authorList>
    </citation>
    <scope>NUCLEOTIDE SEQUENCE [LARGE SCALE GENOMIC DNA]</scope>
    <source>
        <strain evidence="12">CBS 553.77</strain>
    </source>
</reference>
<feature type="transmembrane region" description="Helical" evidence="10">
    <location>
        <begin position="434"/>
        <end position="456"/>
    </location>
</feature>
<dbReference type="PIRSF" id="PIRSF002744">
    <property type="entry name" value="Pur-cyt_permease"/>
    <property type="match status" value="1"/>
</dbReference>
<evidence type="ECO:0000256" key="7">
    <source>
        <dbReference type="ARBA" id="ARBA00023136"/>
    </source>
</evidence>
<dbReference type="Proteomes" id="UP000327118">
    <property type="component" value="Unassembled WGS sequence"/>
</dbReference>
<feature type="region of interest" description="Disordered" evidence="9">
    <location>
        <begin position="1"/>
        <end position="25"/>
    </location>
</feature>
<dbReference type="GO" id="GO:0022857">
    <property type="term" value="F:transmembrane transporter activity"/>
    <property type="evidence" value="ECO:0007669"/>
    <property type="project" value="InterPro"/>
</dbReference>
<dbReference type="Pfam" id="PF02133">
    <property type="entry name" value="Transp_cyt_pur"/>
    <property type="match status" value="1"/>
</dbReference>
<evidence type="ECO:0008006" key="13">
    <source>
        <dbReference type="Google" id="ProtNLM"/>
    </source>
</evidence>
<protein>
    <recommendedName>
        <fullName evidence="13">Permease for cytosine/purines, uracil, thiamine, allantoin-domain-containing protein</fullName>
    </recommendedName>
</protein>
<evidence type="ECO:0000256" key="5">
    <source>
        <dbReference type="ARBA" id="ARBA00022692"/>
    </source>
</evidence>
<keyword evidence="3 8" id="KW-0813">Transport</keyword>
<dbReference type="FunFam" id="1.10.4160.10:FF:000002">
    <property type="entry name" value="Purine-cytosine permease fcyB"/>
    <property type="match status" value="1"/>
</dbReference>
<evidence type="ECO:0000256" key="2">
    <source>
        <dbReference type="ARBA" id="ARBA00008974"/>
    </source>
</evidence>
<feature type="transmembrane region" description="Helical" evidence="10">
    <location>
        <begin position="168"/>
        <end position="192"/>
    </location>
</feature>
<dbReference type="PANTHER" id="PTHR31806">
    <property type="entry name" value="PURINE-CYTOSINE PERMEASE FCY2-RELATED"/>
    <property type="match status" value="1"/>
</dbReference>
<keyword evidence="12" id="KW-1185">Reference proteome</keyword>
<dbReference type="PANTHER" id="PTHR31806:SF16">
    <property type="entry name" value="PURINE-CYTOSINE TRANSPORTER (EUROFUNG)"/>
    <property type="match status" value="1"/>
</dbReference>
<proteinExistence type="inferred from homology"/>
<dbReference type="GO" id="GO:0000329">
    <property type="term" value="C:fungal-type vacuole membrane"/>
    <property type="evidence" value="ECO:0007669"/>
    <property type="project" value="TreeGrafter"/>
</dbReference>
<dbReference type="InterPro" id="IPR001248">
    <property type="entry name" value="Pur-cyt_permease"/>
</dbReference>
<dbReference type="GO" id="GO:0015851">
    <property type="term" value="P:nucleobase transport"/>
    <property type="evidence" value="ECO:0007669"/>
    <property type="project" value="UniProtKB-ARBA"/>
</dbReference>
<feature type="compositionally biased region" description="Polar residues" evidence="9">
    <location>
        <begin position="14"/>
        <end position="25"/>
    </location>
</feature>
<dbReference type="GO" id="GO:0005886">
    <property type="term" value="C:plasma membrane"/>
    <property type="evidence" value="ECO:0007669"/>
    <property type="project" value="TreeGrafter"/>
</dbReference>
<evidence type="ECO:0000256" key="10">
    <source>
        <dbReference type="SAM" id="Phobius"/>
    </source>
</evidence>
<evidence type="ECO:0000256" key="9">
    <source>
        <dbReference type="SAM" id="MobiDB-lite"/>
    </source>
</evidence>
<feature type="transmembrane region" description="Helical" evidence="10">
    <location>
        <begin position="387"/>
        <end position="407"/>
    </location>
</feature>
<feature type="compositionally biased region" description="Basic and acidic residues" evidence="9">
    <location>
        <begin position="1"/>
        <end position="13"/>
    </location>
</feature>
<evidence type="ECO:0000256" key="6">
    <source>
        <dbReference type="ARBA" id="ARBA00022989"/>
    </source>
</evidence>